<keyword evidence="6 7" id="KW-0472">Membrane</keyword>
<evidence type="ECO:0000313" key="9">
    <source>
        <dbReference type="EMBL" id="RXF72199.1"/>
    </source>
</evidence>
<evidence type="ECO:0000256" key="5">
    <source>
        <dbReference type="ARBA" id="ARBA00022989"/>
    </source>
</evidence>
<feature type="transmembrane region" description="Helical" evidence="7">
    <location>
        <begin position="20"/>
        <end position="43"/>
    </location>
</feature>
<dbReference type="AlphaFoldDB" id="A0A4Q0MGS8"/>
<dbReference type="Gene3D" id="1.20.1250.20">
    <property type="entry name" value="MFS general substrate transporter like domains"/>
    <property type="match status" value="1"/>
</dbReference>
<accession>A0A4Q0MGS8</accession>
<feature type="transmembrane region" description="Helical" evidence="7">
    <location>
        <begin position="82"/>
        <end position="99"/>
    </location>
</feature>
<dbReference type="InterPro" id="IPR036259">
    <property type="entry name" value="MFS_trans_sf"/>
</dbReference>
<dbReference type="PROSITE" id="PS50850">
    <property type="entry name" value="MFS"/>
    <property type="match status" value="1"/>
</dbReference>
<dbReference type="GO" id="GO:0005886">
    <property type="term" value="C:plasma membrane"/>
    <property type="evidence" value="ECO:0007669"/>
    <property type="project" value="UniProtKB-SubCell"/>
</dbReference>
<evidence type="ECO:0000256" key="2">
    <source>
        <dbReference type="ARBA" id="ARBA00022448"/>
    </source>
</evidence>
<dbReference type="PANTHER" id="PTHR23517">
    <property type="entry name" value="RESISTANCE PROTEIN MDTM, PUTATIVE-RELATED-RELATED"/>
    <property type="match status" value="1"/>
</dbReference>
<keyword evidence="5 7" id="KW-1133">Transmembrane helix</keyword>
<dbReference type="PANTHER" id="PTHR23517:SF2">
    <property type="entry name" value="MULTIDRUG RESISTANCE PROTEIN MDTH"/>
    <property type="match status" value="1"/>
</dbReference>
<proteinExistence type="predicted"/>
<evidence type="ECO:0000256" key="3">
    <source>
        <dbReference type="ARBA" id="ARBA00022475"/>
    </source>
</evidence>
<dbReference type="EMBL" id="RXOC01000001">
    <property type="protein sequence ID" value="RXF72199.1"/>
    <property type="molecule type" value="Genomic_DNA"/>
</dbReference>
<feature type="transmembrane region" description="Helical" evidence="7">
    <location>
        <begin position="314"/>
        <end position="336"/>
    </location>
</feature>
<feature type="transmembrane region" description="Helical" evidence="7">
    <location>
        <begin position="379"/>
        <end position="399"/>
    </location>
</feature>
<evidence type="ECO:0000256" key="1">
    <source>
        <dbReference type="ARBA" id="ARBA00004651"/>
    </source>
</evidence>
<feature type="transmembrane region" description="Helical" evidence="7">
    <location>
        <begin position="148"/>
        <end position="167"/>
    </location>
</feature>
<dbReference type="InterPro" id="IPR020846">
    <property type="entry name" value="MFS_dom"/>
</dbReference>
<evidence type="ECO:0000256" key="7">
    <source>
        <dbReference type="SAM" id="Phobius"/>
    </source>
</evidence>
<evidence type="ECO:0000313" key="10">
    <source>
        <dbReference type="Proteomes" id="UP000290848"/>
    </source>
</evidence>
<dbReference type="Proteomes" id="UP000290848">
    <property type="component" value="Unassembled WGS sequence"/>
</dbReference>
<dbReference type="Pfam" id="PF07690">
    <property type="entry name" value="MFS_1"/>
    <property type="match status" value="1"/>
</dbReference>
<dbReference type="SUPFAM" id="SSF103473">
    <property type="entry name" value="MFS general substrate transporter"/>
    <property type="match status" value="1"/>
</dbReference>
<evidence type="ECO:0000256" key="6">
    <source>
        <dbReference type="ARBA" id="ARBA00023136"/>
    </source>
</evidence>
<keyword evidence="2" id="KW-0813">Transport</keyword>
<evidence type="ECO:0000256" key="4">
    <source>
        <dbReference type="ARBA" id="ARBA00022692"/>
    </source>
</evidence>
<comment type="subcellular location">
    <subcellularLocation>
        <location evidence="1">Cell membrane</location>
        <topology evidence="1">Multi-pass membrane protein</topology>
    </subcellularLocation>
</comment>
<feature type="transmembrane region" description="Helical" evidence="7">
    <location>
        <begin position="55"/>
        <end position="76"/>
    </location>
</feature>
<feature type="transmembrane region" description="Helical" evidence="7">
    <location>
        <begin position="173"/>
        <end position="191"/>
    </location>
</feature>
<evidence type="ECO:0000259" key="8">
    <source>
        <dbReference type="PROSITE" id="PS50850"/>
    </source>
</evidence>
<feature type="domain" description="Major facilitator superfamily (MFS) profile" evidence="8">
    <location>
        <begin position="18"/>
        <end position="402"/>
    </location>
</feature>
<sequence length="402" mass="44355">MKALLHLYLNSYRGLTKPAWMLALIMLINRSGAMVIPFLGIYMTQSLHFNIKDTGTVLSCFGVGAVLGSWLGGWLSDKVGHFTIQLSCLLLCIPVFCILPELTNPLSLSVGVFTLSLITETFRPANSVSIASYSSPESITKAFSLNRMAMNLGFSIGPALGGFLAAFSYHWLFYGNAITSGAAGFAFYMFFRKRRGNTDKKNVPKKTDADVSIRSISPWRDGKFLVFTILCCFYSICFFQLLNTLPLFYREAHHLSEWDIGLILAYSGLVVFSLEMPLVHIAAKRLSTSASIILGTVLCGASFSILTFPGHLPLLYFSMFLLCLSEILAMPFMATVTMKRASEGRQGAYMGMNSLSFSAAHILSPFLGTRIADHFGFNILWISTGILTIITALGFWMIVKKL</sequence>
<keyword evidence="3" id="KW-1003">Cell membrane</keyword>
<feature type="transmembrane region" description="Helical" evidence="7">
    <location>
        <begin position="262"/>
        <end position="283"/>
    </location>
</feature>
<name>A0A4Q0MGS8_9SPHI</name>
<dbReference type="GO" id="GO:0022857">
    <property type="term" value="F:transmembrane transporter activity"/>
    <property type="evidence" value="ECO:0007669"/>
    <property type="project" value="InterPro"/>
</dbReference>
<gene>
    <name evidence="9" type="ORF">EKH83_00285</name>
</gene>
<protein>
    <submittedName>
        <fullName evidence="9">MFS transporter</fullName>
    </submittedName>
</protein>
<organism evidence="9 10">
    <name type="scientific">Arcticibacter tournemirensis</name>
    <dbReference type="NCBI Taxonomy" id="699437"/>
    <lineage>
        <taxon>Bacteria</taxon>
        <taxon>Pseudomonadati</taxon>
        <taxon>Bacteroidota</taxon>
        <taxon>Sphingobacteriia</taxon>
        <taxon>Sphingobacteriales</taxon>
        <taxon>Sphingobacteriaceae</taxon>
        <taxon>Arcticibacter</taxon>
    </lineage>
</organism>
<dbReference type="InterPro" id="IPR050171">
    <property type="entry name" value="MFS_Transporters"/>
</dbReference>
<feature type="transmembrane region" description="Helical" evidence="7">
    <location>
        <begin position="290"/>
        <end position="308"/>
    </location>
</feature>
<keyword evidence="4 7" id="KW-0812">Transmembrane</keyword>
<reference evidence="9 10" key="1">
    <citation type="submission" date="2018-12" db="EMBL/GenBank/DDBJ databases">
        <title>The Draft Genome Sequence of the Soil Bacterium Pedobacter tournemirensis R1.</title>
        <authorList>
            <person name="He J."/>
        </authorList>
    </citation>
    <scope>NUCLEOTIDE SEQUENCE [LARGE SCALE GENOMIC DNA]</scope>
    <source>
        <strain evidence="9 10">R1</strain>
    </source>
</reference>
<feature type="transmembrane region" description="Helical" evidence="7">
    <location>
        <begin position="224"/>
        <end position="242"/>
    </location>
</feature>
<dbReference type="InterPro" id="IPR011701">
    <property type="entry name" value="MFS"/>
</dbReference>
<comment type="caution">
    <text evidence="9">The sequence shown here is derived from an EMBL/GenBank/DDBJ whole genome shotgun (WGS) entry which is preliminary data.</text>
</comment>
<dbReference type="RefSeq" id="WP_128767384.1">
    <property type="nucleotide sequence ID" value="NZ_RXOC01000001.1"/>
</dbReference>